<dbReference type="GO" id="GO:0005737">
    <property type="term" value="C:cytoplasm"/>
    <property type="evidence" value="ECO:0007669"/>
    <property type="project" value="TreeGrafter"/>
</dbReference>
<name>A0AAD5C6G7_AMBAR</name>
<organism evidence="2 3">
    <name type="scientific">Ambrosia artemisiifolia</name>
    <name type="common">Common ragweed</name>
    <dbReference type="NCBI Taxonomy" id="4212"/>
    <lineage>
        <taxon>Eukaryota</taxon>
        <taxon>Viridiplantae</taxon>
        <taxon>Streptophyta</taxon>
        <taxon>Embryophyta</taxon>
        <taxon>Tracheophyta</taxon>
        <taxon>Spermatophyta</taxon>
        <taxon>Magnoliopsida</taxon>
        <taxon>eudicotyledons</taxon>
        <taxon>Gunneridae</taxon>
        <taxon>Pentapetalae</taxon>
        <taxon>asterids</taxon>
        <taxon>campanulids</taxon>
        <taxon>Asterales</taxon>
        <taxon>Asteraceae</taxon>
        <taxon>Asteroideae</taxon>
        <taxon>Heliantheae alliance</taxon>
        <taxon>Heliantheae</taxon>
        <taxon>Ambrosia</taxon>
    </lineage>
</organism>
<evidence type="ECO:0000313" key="2">
    <source>
        <dbReference type="EMBL" id="KAI7736216.1"/>
    </source>
</evidence>
<dbReference type="PANTHER" id="PTHR11566">
    <property type="entry name" value="DYNAMIN"/>
    <property type="match status" value="1"/>
</dbReference>
<dbReference type="AlphaFoldDB" id="A0AAD5C6G7"/>
<dbReference type="Gene3D" id="3.40.50.300">
    <property type="entry name" value="P-loop containing nucleotide triphosphate hydrolases"/>
    <property type="match status" value="1"/>
</dbReference>
<dbReference type="EMBL" id="JAMZMK010009330">
    <property type="protein sequence ID" value="KAI7736216.1"/>
    <property type="molecule type" value="Genomic_DNA"/>
</dbReference>
<dbReference type="InterPro" id="IPR027417">
    <property type="entry name" value="P-loop_NTPase"/>
</dbReference>
<evidence type="ECO:0000313" key="3">
    <source>
        <dbReference type="Proteomes" id="UP001206925"/>
    </source>
</evidence>
<dbReference type="Proteomes" id="UP001206925">
    <property type="component" value="Unassembled WGS sequence"/>
</dbReference>
<proteinExistence type="predicted"/>
<reference evidence="2" key="1">
    <citation type="submission" date="2022-06" db="EMBL/GenBank/DDBJ databases">
        <title>Uncovering the hologenomic basis of an extraordinary plant invasion.</title>
        <authorList>
            <person name="Bieker V.C."/>
            <person name="Martin M.D."/>
            <person name="Gilbert T."/>
            <person name="Hodgins K."/>
            <person name="Battlay P."/>
            <person name="Petersen B."/>
            <person name="Wilson J."/>
        </authorList>
    </citation>
    <scope>NUCLEOTIDE SEQUENCE</scope>
    <source>
        <strain evidence="2">AA19_3_7</strain>
        <tissue evidence="2">Leaf</tissue>
    </source>
</reference>
<accession>A0AAD5C6G7</accession>
<comment type="caution">
    <text evidence="2">The sequence shown here is derived from an EMBL/GenBank/DDBJ whole genome shotgun (WGS) entry which is preliminary data.</text>
</comment>
<protein>
    <recommendedName>
        <fullName evidence="1">Dynamin stalk domain-containing protein</fullName>
    </recommendedName>
</protein>
<dbReference type="GO" id="GO:0005874">
    <property type="term" value="C:microtubule"/>
    <property type="evidence" value="ECO:0007669"/>
    <property type="project" value="TreeGrafter"/>
</dbReference>
<gene>
    <name evidence="2" type="ORF">M8C21_024129</name>
</gene>
<keyword evidence="3" id="KW-1185">Reference proteome</keyword>
<sequence length="76" mass="8645">VKGAAMKVRAIPLRLGYIGVVNRSQEDIMLNRTMKDVLAAEEEFFRSRPVYNKVADCCGVPQLTKKMDQVFVSKHF</sequence>
<dbReference type="SUPFAM" id="SSF52540">
    <property type="entry name" value="P-loop containing nucleoside triphosphate hydrolases"/>
    <property type="match status" value="1"/>
</dbReference>
<feature type="domain" description="Dynamin stalk" evidence="1">
    <location>
        <begin position="8"/>
        <end position="72"/>
    </location>
</feature>
<dbReference type="GO" id="GO:0003924">
    <property type="term" value="F:GTPase activity"/>
    <property type="evidence" value="ECO:0007669"/>
    <property type="project" value="TreeGrafter"/>
</dbReference>
<dbReference type="Pfam" id="PF01031">
    <property type="entry name" value="Dynamin_M"/>
    <property type="match status" value="1"/>
</dbReference>
<dbReference type="PANTHER" id="PTHR11566:SF21">
    <property type="entry name" value="DYNAMIN RELATED PROTEIN 1, ISOFORM A"/>
    <property type="match status" value="1"/>
</dbReference>
<dbReference type="InterPro" id="IPR000375">
    <property type="entry name" value="Dynamin_stalk"/>
</dbReference>
<feature type="non-terminal residue" evidence="2">
    <location>
        <position position="1"/>
    </location>
</feature>
<dbReference type="GO" id="GO:0008017">
    <property type="term" value="F:microtubule binding"/>
    <property type="evidence" value="ECO:0007669"/>
    <property type="project" value="TreeGrafter"/>
</dbReference>
<evidence type="ECO:0000259" key="1">
    <source>
        <dbReference type="Pfam" id="PF01031"/>
    </source>
</evidence>
<dbReference type="GO" id="GO:0016020">
    <property type="term" value="C:membrane"/>
    <property type="evidence" value="ECO:0007669"/>
    <property type="project" value="TreeGrafter"/>
</dbReference>
<dbReference type="InterPro" id="IPR022812">
    <property type="entry name" value="Dynamin"/>
</dbReference>